<evidence type="ECO:0000313" key="2">
    <source>
        <dbReference type="Proteomes" id="UP000250043"/>
    </source>
</evidence>
<keyword evidence="2" id="KW-1185">Reference proteome</keyword>
<protein>
    <submittedName>
        <fullName evidence="1">Uncharacterized protein</fullName>
    </submittedName>
</protein>
<evidence type="ECO:0000313" key="1">
    <source>
        <dbReference type="EMBL" id="OCH92392.1"/>
    </source>
</evidence>
<gene>
    <name evidence="1" type="ORF">OBBRIDRAFT_791382</name>
</gene>
<dbReference type="AlphaFoldDB" id="A0A8E2B4M0"/>
<accession>A0A8E2B4M0</accession>
<organism evidence="1 2">
    <name type="scientific">Obba rivulosa</name>
    <dbReference type="NCBI Taxonomy" id="1052685"/>
    <lineage>
        <taxon>Eukaryota</taxon>
        <taxon>Fungi</taxon>
        <taxon>Dikarya</taxon>
        <taxon>Basidiomycota</taxon>
        <taxon>Agaricomycotina</taxon>
        <taxon>Agaricomycetes</taxon>
        <taxon>Polyporales</taxon>
        <taxon>Gelatoporiaceae</taxon>
        <taxon>Obba</taxon>
    </lineage>
</organism>
<sequence>MTAARRPTRCDRSAGLQEVFPTSHRNYAFTICARYSAQTREGEHRLLLSHSKRERTSSYQCLLYLGMPRDVAAIAGACARLHVNELDQPGPGLWRSTLPLKDSWDTVRVFCGSDTPLPAAQPLSKPSPQCAAYPAPAGECPCTA</sequence>
<dbReference type="Proteomes" id="UP000250043">
    <property type="component" value="Unassembled WGS sequence"/>
</dbReference>
<reference evidence="1 2" key="1">
    <citation type="submission" date="2016-07" db="EMBL/GenBank/DDBJ databases">
        <title>Draft genome of the white-rot fungus Obba rivulosa 3A-2.</title>
        <authorList>
            <consortium name="DOE Joint Genome Institute"/>
            <person name="Miettinen O."/>
            <person name="Riley R."/>
            <person name="Acob R."/>
            <person name="Barry K."/>
            <person name="Cullen D."/>
            <person name="De Vries R."/>
            <person name="Hainaut M."/>
            <person name="Hatakka A."/>
            <person name="Henrissat B."/>
            <person name="Hilden K."/>
            <person name="Kuo R."/>
            <person name="Labutti K."/>
            <person name="Lipzen A."/>
            <person name="Makela M.R."/>
            <person name="Sandor L."/>
            <person name="Spatafora J.W."/>
            <person name="Grigoriev I.V."/>
            <person name="Hibbett D.S."/>
        </authorList>
    </citation>
    <scope>NUCLEOTIDE SEQUENCE [LARGE SCALE GENOMIC DNA]</scope>
    <source>
        <strain evidence="1 2">3A-2</strain>
    </source>
</reference>
<name>A0A8E2B4M0_9APHY</name>
<dbReference type="EMBL" id="KV722370">
    <property type="protein sequence ID" value="OCH92392.1"/>
    <property type="molecule type" value="Genomic_DNA"/>
</dbReference>
<proteinExistence type="predicted"/>